<dbReference type="InterPro" id="IPR015943">
    <property type="entry name" value="WD40/YVTN_repeat-like_dom_sf"/>
</dbReference>
<dbReference type="InterPro" id="IPR027145">
    <property type="entry name" value="PWP2"/>
</dbReference>
<dbReference type="STRING" id="1965070.A0A3S3P0F1"/>
<dbReference type="Gene3D" id="2.130.10.10">
    <property type="entry name" value="YVTN repeat-like/Quinoprotein amine dehydrogenase"/>
    <property type="match status" value="4"/>
</dbReference>
<dbReference type="InterPro" id="IPR036322">
    <property type="entry name" value="WD40_repeat_dom_sf"/>
</dbReference>
<dbReference type="PANTHER" id="PTHR19858">
    <property type="entry name" value="WD40 REPEAT PROTEIN"/>
    <property type="match status" value="1"/>
</dbReference>
<feature type="repeat" description="WD" evidence="4">
    <location>
        <begin position="497"/>
        <end position="530"/>
    </location>
</feature>
<keyword evidence="2 4" id="KW-0853">WD repeat</keyword>
<dbReference type="GO" id="GO:0032040">
    <property type="term" value="C:small-subunit processome"/>
    <property type="evidence" value="ECO:0007669"/>
    <property type="project" value="TreeGrafter"/>
</dbReference>
<dbReference type="InterPro" id="IPR011044">
    <property type="entry name" value="Quino_amine_DH_bsu"/>
</dbReference>
<accession>A0A3S3P0F1</accession>
<evidence type="ECO:0000256" key="2">
    <source>
        <dbReference type="ARBA" id="ARBA00022574"/>
    </source>
</evidence>
<evidence type="ECO:0000259" key="5">
    <source>
        <dbReference type="Pfam" id="PF04003"/>
    </source>
</evidence>
<feature type="domain" description="Small-subunit processome Utp12" evidence="5">
    <location>
        <begin position="769"/>
        <end position="875"/>
    </location>
</feature>
<name>A0A3S3P0F1_9ACAR</name>
<dbReference type="CDD" id="cd00200">
    <property type="entry name" value="WD40"/>
    <property type="match status" value="1"/>
</dbReference>
<dbReference type="InterPro" id="IPR007148">
    <property type="entry name" value="SSU_processome_Utp12"/>
</dbReference>
<comment type="similarity">
    <text evidence="1">Belongs to the WD repeat PWP2 family.</text>
</comment>
<comment type="caution">
    <text evidence="6">The sequence shown here is derived from an EMBL/GenBank/DDBJ whole genome shotgun (WGS) entry which is preliminary data.</text>
</comment>
<dbReference type="SUPFAM" id="SSF50978">
    <property type="entry name" value="WD40 repeat-like"/>
    <property type="match status" value="2"/>
</dbReference>
<dbReference type="GO" id="GO:0000028">
    <property type="term" value="P:ribosomal small subunit assembly"/>
    <property type="evidence" value="ECO:0007669"/>
    <property type="project" value="TreeGrafter"/>
</dbReference>
<dbReference type="SMART" id="SM00320">
    <property type="entry name" value="WD40"/>
    <property type="match status" value="12"/>
</dbReference>
<gene>
    <name evidence="6" type="ORF">B4U79_10901</name>
</gene>
<sequence>MKFSFKFSNVLGSVYNKGTLRFTVDGNSVLSPVGNKVVCYDLKNNKSNAIPIEVDYNFSQLALNPKGTLLLASTEKTQLYMCSLVTGNILHRKDFKKLGTKITALSFSPDGLYYVVCGGNKALVYLTPGIAYSGTGRELSPFKIHKVFKAHFDETLCVAWSANSKLIAVGSKDLTVKIFPIEKFANVPSLINLAGHTGDIVDCFFANNEYDLNLYTLSRNNQICIWEASLKSEQLDNENGENLQYTKVNRFHFNEHLKTQKSVSLTSAAYHSKIKLLVTGFSNGAFLLYELPEFNLIHSLELSTTGSIDSVAINCSGDWIAIGSSVGSGDSMELQKDRSSHSQLIVWEWQSETFILKQSGTGTGITNVCECVSYSPDGSYIASGGTDGKIKLWNSFTGFCFATFAEEHKGPISALHFLSNKGGKVLVSASLDGTVRAFDLHRYRNFRTLTAPSEMRSSQFICLAIDEVGGDFIAAGSQNFFHIFLWSLKTGRLLECLSGHEGPVSGVSFSPTINMLVSCSWDRTVRIWSLFEGPKCTREVISLGNEALSVVFRPDGNQIAVSTLNGNIQFFDPHSAEMCGVGIEGKDDLGMSQSESDLIKDTSKYFSSICYSSDGAYVLGGGSSKYICLYNVQEKLLVKKFGITWNYSMDGMFEYITKRKIAEFGFNLELIKQRAKNSEFAPVALPGVKKGDFSAREANPIIAVNCVQFSPTMRSFIIASTEGILIYSLDTVNSFDPYQLDTNVNPNSVRETLGRNEFSDALIQALKLNEEYLIKEVIESTPVEEISFVLRNLTLNYVEKCLQYLANAIESTKHLELYLIWCNTALKQHGILLKNNNSNTSSLMAVIRLLQRNLSNHFYAIGKICDMNKYYIKFIELASKTRSRINDDSTDDILLEMDVSEN</sequence>
<organism evidence="6 7">
    <name type="scientific">Dinothrombium tinctorium</name>
    <dbReference type="NCBI Taxonomy" id="1965070"/>
    <lineage>
        <taxon>Eukaryota</taxon>
        <taxon>Metazoa</taxon>
        <taxon>Ecdysozoa</taxon>
        <taxon>Arthropoda</taxon>
        <taxon>Chelicerata</taxon>
        <taxon>Arachnida</taxon>
        <taxon>Acari</taxon>
        <taxon>Acariformes</taxon>
        <taxon>Trombidiformes</taxon>
        <taxon>Prostigmata</taxon>
        <taxon>Anystina</taxon>
        <taxon>Parasitengona</taxon>
        <taxon>Trombidioidea</taxon>
        <taxon>Trombidiidae</taxon>
        <taxon>Dinothrombium</taxon>
    </lineage>
</organism>
<feature type="repeat" description="WD" evidence="4">
    <location>
        <begin position="405"/>
        <end position="448"/>
    </location>
</feature>
<protein>
    <submittedName>
        <fullName evidence="6">Dip2/Utp12 domain and WD-repeat protein-like protein</fullName>
    </submittedName>
</protein>
<dbReference type="PROSITE" id="PS50082">
    <property type="entry name" value="WD_REPEATS_2"/>
    <property type="match status" value="4"/>
</dbReference>
<dbReference type="AlphaFoldDB" id="A0A3S3P0F1"/>
<dbReference type="GO" id="GO:0000462">
    <property type="term" value="P:maturation of SSU-rRNA from tricistronic rRNA transcript (SSU-rRNA, 5.8S rRNA, LSU-rRNA)"/>
    <property type="evidence" value="ECO:0007669"/>
    <property type="project" value="TreeGrafter"/>
</dbReference>
<evidence type="ECO:0000256" key="4">
    <source>
        <dbReference type="PROSITE-ProRule" id="PRU00221"/>
    </source>
</evidence>
<dbReference type="Proteomes" id="UP000285301">
    <property type="component" value="Unassembled WGS sequence"/>
</dbReference>
<dbReference type="PANTHER" id="PTHR19858:SF0">
    <property type="entry name" value="PERIODIC TRYPTOPHAN PROTEIN 2 HOMOLOG"/>
    <property type="match status" value="1"/>
</dbReference>
<evidence type="ECO:0000313" key="6">
    <source>
        <dbReference type="EMBL" id="RWS09427.1"/>
    </source>
</evidence>
<dbReference type="Pfam" id="PF00400">
    <property type="entry name" value="WD40"/>
    <property type="match status" value="4"/>
</dbReference>
<dbReference type="PROSITE" id="PS50294">
    <property type="entry name" value="WD_REPEATS_REGION"/>
    <property type="match status" value="2"/>
</dbReference>
<feature type="repeat" description="WD" evidence="4">
    <location>
        <begin position="148"/>
        <end position="189"/>
    </location>
</feature>
<dbReference type="OrthoDB" id="3142434at2759"/>
<dbReference type="GO" id="GO:0034388">
    <property type="term" value="C:Pwp2p-containing subcomplex of 90S preribosome"/>
    <property type="evidence" value="ECO:0007669"/>
    <property type="project" value="TreeGrafter"/>
</dbReference>
<evidence type="ECO:0000313" key="7">
    <source>
        <dbReference type="Proteomes" id="UP000285301"/>
    </source>
</evidence>
<dbReference type="Pfam" id="PF04003">
    <property type="entry name" value="Utp12"/>
    <property type="match status" value="1"/>
</dbReference>
<keyword evidence="3" id="KW-0677">Repeat</keyword>
<dbReference type="SUPFAM" id="SSF50969">
    <property type="entry name" value="YVTN repeat-like/Quinoprotein amine dehydrogenase"/>
    <property type="match status" value="1"/>
</dbReference>
<feature type="repeat" description="WD" evidence="4">
    <location>
        <begin position="372"/>
        <end position="394"/>
    </location>
</feature>
<evidence type="ECO:0000256" key="1">
    <source>
        <dbReference type="ARBA" id="ARBA00010226"/>
    </source>
</evidence>
<keyword evidence="7" id="KW-1185">Reference proteome</keyword>
<dbReference type="EMBL" id="NCKU01002507">
    <property type="protein sequence ID" value="RWS09427.1"/>
    <property type="molecule type" value="Genomic_DNA"/>
</dbReference>
<dbReference type="InterPro" id="IPR001680">
    <property type="entry name" value="WD40_rpt"/>
</dbReference>
<reference evidence="6 7" key="1">
    <citation type="journal article" date="2018" name="Gigascience">
        <title>Genomes of trombidid mites reveal novel predicted allergens and laterally-transferred genes associated with secondary metabolism.</title>
        <authorList>
            <person name="Dong X."/>
            <person name="Chaisiri K."/>
            <person name="Xia D."/>
            <person name="Armstrong S.D."/>
            <person name="Fang Y."/>
            <person name="Donnelly M.J."/>
            <person name="Kadowaki T."/>
            <person name="McGarry J.W."/>
            <person name="Darby A.C."/>
            <person name="Makepeace B.L."/>
        </authorList>
    </citation>
    <scope>NUCLEOTIDE SEQUENCE [LARGE SCALE GENOMIC DNA]</scope>
    <source>
        <strain evidence="6">UoL-WK</strain>
    </source>
</reference>
<proteinExistence type="inferred from homology"/>
<evidence type="ECO:0000256" key="3">
    <source>
        <dbReference type="ARBA" id="ARBA00022737"/>
    </source>
</evidence>